<evidence type="ECO:0000313" key="2">
    <source>
        <dbReference type="EMBL" id="OGM00589.1"/>
    </source>
</evidence>
<proteinExistence type="predicted"/>
<dbReference type="STRING" id="1802424.A2480_04575"/>
<evidence type="ECO:0000259" key="1">
    <source>
        <dbReference type="PROSITE" id="PS50943"/>
    </source>
</evidence>
<dbReference type="AlphaFoldDB" id="A0A1F7WDW8"/>
<dbReference type="Pfam" id="PF01381">
    <property type="entry name" value="HTH_3"/>
    <property type="match status" value="1"/>
</dbReference>
<gene>
    <name evidence="2" type="ORF">A2480_04575</name>
</gene>
<feature type="domain" description="HTH cro/C1-type" evidence="1">
    <location>
        <begin position="17"/>
        <end position="71"/>
    </location>
</feature>
<evidence type="ECO:0000313" key="3">
    <source>
        <dbReference type="Proteomes" id="UP000176988"/>
    </source>
</evidence>
<protein>
    <recommendedName>
        <fullName evidence="1">HTH cro/C1-type domain-containing protein</fullName>
    </recommendedName>
</protein>
<dbReference type="EMBL" id="MGFG01000029">
    <property type="protein sequence ID" value="OGM00589.1"/>
    <property type="molecule type" value="Genomic_DNA"/>
</dbReference>
<dbReference type="InterPro" id="IPR001387">
    <property type="entry name" value="Cro/C1-type_HTH"/>
</dbReference>
<reference evidence="2 3" key="1">
    <citation type="journal article" date="2016" name="Nat. Commun.">
        <title>Thousands of microbial genomes shed light on interconnected biogeochemical processes in an aquifer system.</title>
        <authorList>
            <person name="Anantharaman K."/>
            <person name="Brown C.T."/>
            <person name="Hug L.A."/>
            <person name="Sharon I."/>
            <person name="Castelle C.J."/>
            <person name="Probst A.J."/>
            <person name="Thomas B.C."/>
            <person name="Singh A."/>
            <person name="Wilkins M.J."/>
            <person name="Karaoz U."/>
            <person name="Brodie E.L."/>
            <person name="Williams K.H."/>
            <person name="Hubbard S.S."/>
            <person name="Banfield J.F."/>
        </authorList>
    </citation>
    <scope>NUCLEOTIDE SEQUENCE [LARGE SCALE GENOMIC DNA]</scope>
</reference>
<dbReference type="PROSITE" id="PS50943">
    <property type="entry name" value="HTH_CROC1"/>
    <property type="match status" value="1"/>
</dbReference>
<dbReference type="SUPFAM" id="SSF47413">
    <property type="entry name" value="lambda repressor-like DNA-binding domains"/>
    <property type="match status" value="1"/>
</dbReference>
<dbReference type="InterPro" id="IPR010982">
    <property type="entry name" value="Lambda_DNA-bd_dom_sf"/>
</dbReference>
<dbReference type="Gene3D" id="1.10.260.40">
    <property type="entry name" value="lambda repressor-like DNA-binding domains"/>
    <property type="match status" value="1"/>
</dbReference>
<name>A0A1F7WDW8_9BACT</name>
<dbReference type="GO" id="GO:0003677">
    <property type="term" value="F:DNA binding"/>
    <property type="evidence" value="ECO:0007669"/>
    <property type="project" value="InterPro"/>
</dbReference>
<dbReference type="CDD" id="cd00093">
    <property type="entry name" value="HTH_XRE"/>
    <property type="match status" value="1"/>
</dbReference>
<dbReference type="SMART" id="SM00530">
    <property type="entry name" value="HTH_XRE"/>
    <property type="match status" value="1"/>
</dbReference>
<accession>A0A1F7WDW8</accession>
<organism evidence="2 3">
    <name type="scientific">Candidatus Uhrbacteria bacterium RIFOXYC2_FULL_47_19</name>
    <dbReference type="NCBI Taxonomy" id="1802424"/>
    <lineage>
        <taxon>Bacteria</taxon>
        <taxon>Candidatus Uhriibacteriota</taxon>
    </lineage>
</organism>
<sequence length="73" mass="8734">MVDTIRTKEYADFVRKLREARLEAGLRQIDVAKKLKRTQSYVSRVEVGEQRLDILELKKFAVLYKKNINYFIK</sequence>
<dbReference type="Proteomes" id="UP000176988">
    <property type="component" value="Unassembled WGS sequence"/>
</dbReference>
<comment type="caution">
    <text evidence="2">The sequence shown here is derived from an EMBL/GenBank/DDBJ whole genome shotgun (WGS) entry which is preliminary data.</text>
</comment>